<accession>A1ZGR0</accession>
<comment type="caution">
    <text evidence="2">The sequence shown here is derived from an EMBL/GenBank/DDBJ whole genome shotgun (WGS) entry which is preliminary data.</text>
</comment>
<dbReference type="InterPro" id="IPR036457">
    <property type="entry name" value="PPM-type-like_dom_sf"/>
</dbReference>
<dbReference type="AlphaFoldDB" id="A1ZGR0"/>
<dbReference type="RefSeq" id="WP_002695022.1">
    <property type="nucleotide sequence ID" value="NZ_AAWS01000006.1"/>
</dbReference>
<evidence type="ECO:0000313" key="2">
    <source>
        <dbReference type="EMBL" id="EAY30677.1"/>
    </source>
</evidence>
<keyword evidence="3" id="KW-1185">Reference proteome</keyword>
<dbReference type="Pfam" id="PF13672">
    <property type="entry name" value="PP2C_2"/>
    <property type="match status" value="1"/>
</dbReference>
<dbReference type="eggNOG" id="COG2208">
    <property type="taxonomic scope" value="Bacteria"/>
</dbReference>
<protein>
    <recommendedName>
        <fullName evidence="1">PPM-type phosphatase domain-containing protein</fullName>
    </recommendedName>
</protein>
<dbReference type="EMBL" id="AAWS01000006">
    <property type="protein sequence ID" value="EAY30677.1"/>
    <property type="molecule type" value="Genomic_DNA"/>
</dbReference>
<evidence type="ECO:0000313" key="3">
    <source>
        <dbReference type="Proteomes" id="UP000004095"/>
    </source>
</evidence>
<reference evidence="2 3" key="1">
    <citation type="submission" date="2007-01" db="EMBL/GenBank/DDBJ databases">
        <authorList>
            <person name="Haygood M."/>
            <person name="Podell S."/>
            <person name="Anderson C."/>
            <person name="Hopkinson B."/>
            <person name="Roe K."/>
            <person name="Barbeau K."/>
            <person name="Gaasterland T."/>
            <person name="Ferriera S."/>
            <person name="Johnson J."/>
            <person name="Kravitz S."/>
            <person name="Beeson K."/>
            <person name="Sutton G."/>
            <person name="Rogers Y.-H."/>
            <person name="Friedman R."/>
            <person name="Frazier M."/>
            <person name="Venter J.C."/>
        </authorList>
    </citation>
    <scope>NUCLEOTIDE SEQUENCE [LARGE SCALE GENOMIC DNA]</scope>
    <source>
        <strain evidence="2 3">ATCC 23134</strain>
    </source>
</reference>
<gene>
    <name evidence="2" type="ORF">M23134_03315</name>
</gene>
<sequence>MKIYSTVKKGELHPVYCEDFLISTFMGESYYLGAVLDGCSSGEDSHFASALMGKLLKKISKGISQEERLLFESPPPSAEKIATQVLQKLFWELRDARKQLGLANTEILSTLILLVYDENLKQAYIMSIGDGIIAIDGKITEIDQENMPDYMAYHLNHSFDQWQQKQEHIFKVDQPKDISISTDGIDTFRTHKTDNPADFSPIEFLLLDNTLESTQNMLSRKVNILQKQYGYLPADDLSILRIKF</sequence>
<organism evidence="2 3">
    <name type="scientific">Microscilla marina ATCC 23134</name>
    <dbReference type="NCBI Taxonomy" id="313606"/>
    <lineage>
        <taxon>Bacteria</taxon>
        <taxon>Pseudomonadati</taxon>
        <taxon>Bacteroidota</taxon>
        <taxon>Cytophagia</taxon>
        <taxon>Cytophagales</taxon>
        <taxon>Microscillaceae</taxon>
        <taxon>Microscilla</taxon>
    </lineage>
</organism>
<dbReference type="OrthoDB" id="654410at2"/>
<dbReference type="InterPro" id="IPR001932">
    <property type="entry name" value="PPM-type_phosphatase-like_dom"/>
</dbReference>
<dbReference type="Gene3D" id="3.60.40.10">
    <property type="entry name" value="PPM-type phosphatase domain"/>
    <property type="match status" value="1"/>
</dbReference>
<feature type="domain" description="PPM-type phosphatase" evidence="1">
    <location>
        <begin position="17"/>
        <end position="192"/>
    </location>
</feature>
<name>A1ZGR0_MICM2</name>
<evidence type="ECO:0000259" key="1">
    <source>
        <dbReference type="Pfam" id="PF13672"/>
    </source>
</evidence>
<proteinExistence type="predicted"/>
<dbReference type="Proteomes" id="UP000004095">
    <property type="component" value="Unassembled WGS sequence"/>
</dbReference>
<dbReference type="SUPFAM" id="SSF81606">
    <property type="entry name" value="PP2C-like"/>
    <property type="match status" value="1"/>
</dbReference>